<evidence type="ECO:0000313" key="8">
    <source>
        <dbReference type="Proteomes" id="UP000636709"/>
    </source>
</evidence>
<dbReference type="InterPro" id="IPR026992">
    <property type="entry name" value="DIOX_N"/>
</dbReference>
<keyword evidence="2" id="KW-0479">Metal-binding</keyword>
<evidence type="ECO:0000256" key="3">
    <source>
        <dbReference type="ARBA" id="ARBA00023002"/>
    </source>
</evidence>
<dbReference type="GO" id="GO:0046872">
    <property type="term" value="F:metal ion binding"/>
    <property type="evidence" value="ECO:0007669"/>
    <property type="project" value="UniProtKB-KW"/>
</dbReference>
<evidence type="ECO:0000256" key="5">
    <source>
        <dbReference type="SAM" id="MobiDB-lite"/>
    </source>
</evidence>
<dbReference type="PROSITE" id="PS51471">
    <property type="entry name" value="FE2OG_OXY"/>
    <property type="match status" value="1"/>
</dbReference>
<dbReference type="InterPro" id="IPR050295">
    <property type="entry name" value="Plant_2OG-oxidoreductases"/>
</dbReference>
<keyword evidence="3" id="KW-0560">Oxidoreductase</keyword>
<dbReference type="Gene3D" id="2.60.120.330">
    <property type="entry name" value="B-lactam Antibiotic, Isopenicillin N Synthase, Chain"/>
    <property type="match status" value="1"/>
</dbReference>
<dbReference type="GO" id="GO:0016491">
    <property type="term" value="F:oxidoreductase activity"/>
    <property type="evidence" value="ECO:0007669"/>
    <property type="project" value="UniProtKB-KW"/>
</dbReference>
<feature type="compositionally biased region" description="Low complexity" evidence="5">
    <location>
        <begin position="1"/>
        <end position="11"/>
    </location>
</feature>
<dbReference type="InterPro" id="IPR044861">
    <property type="entry name" value="IPNS-like_FE2OG_OXY"/>
</dbReference>
<keyword evidence="4" id="KW-0408">Iron</keyword>
<dbReference type="OrthoDB" id="587413at2759"/>
<gene>
    <name evidence="7" type="ORF">HU200_059409</name>
</gene>
<name>A0A835E387_9POAL</name>
<feature type="compositionally biased region" description="Basic and acidic residues" evidence="5">
    <location>
        <begin position="127"/>
        <end position="149"/>
    </location>
</feature>
<dbReference type="Proteomes" id="UP000636709">
    <property type="component" value="Unassembled WGS sequence"/>
</dbReference>
<comment type="caution">
    <text evidence="7">The sequence shown here is derived from an EMBL/GenBank/DDBJ whole genome shotgun (WGS) entry which is preliminary data.</text>
</comment>
<evidence type="ECO:0000259" key="6">
    <source>
        <dbReference type="PROSITE" id="PS51471"/>
    </source>
</evidence>
<organism evidence="7 8">
    <name type="scientific">Digitaria exilis</name>
    <dbReference type="NCBI Taxonomy" id="1010633"/>
    <lineage>
        <taxon>Eukaryota</taxon>
        <taxon>Viridiplantae</taxon>
        <taxon>Streptophyta</taxon>
        <taxon>Embryophyta</taxon>
        <taxon>Tracheophyta</taxon>
        <taxon>Spermatophyta</taxon>
        <taxon>Magnoliopsida</taxon>
        <taxon>Liliopsida</taxon>
        <taxon>Poales</taxon>
        <taxon>Poaceae</taxon>
        <taxon>PACMAD clade</taxon>
        <taxon>Panicoideae</taxon>
        <taxon>Panicodae</taxon>
        <taxon>Paniceae</taxon>
        <taxon>Anthephorinae</taxon>
        <taxon>Digitaria</taxon>
    </lineage>
</organism>
<dbReference type="SUPFAM" id="SSF51197">
    <property type="entry name" value="Clavaminate synthase-like"/>
    <property type="match status" value="1"/>
</dbReference>
<dbReference type="EMBL" id="JACEFO010002480">
    <property type="protein sequence ID" value="KAF8658361.1"/>
    <property type="molecule type" value="Genomic_DNA"/>
</dbReference>
<dbReference type="InterPro" id="IPR027443">
    <property type="entry name" value="IPNS-like_sf"/>
</dbReference>
<feature type="domain" description="Fe2OG dioxygenase" evidence="6">
    <location>
        <begin position="378"/>
        <end position="477"/>
    </location>
</feature>
<dbReference type="PANTHER" id="PTHR47991">
    <property type="entry name" value="OXOGLUTARATE/IRON-DEPENDENT DIOXYGENASE"/>
    <property type="match status" value="1"/>
</dbReference>
<evidence type="ECO:0000256" key="4">
    <source>
        <dbReference type="ARBA" id="ARBA00023004"/>
    </source>
</evidence>
<keyword evidence="8" id="KW-1185">Reference proteome</keyword>
<evidence type="ECO:0000256" key="1">
    <source>
        <dbReference type="ARBA" id="ARBA00008056"/>
    </source>
</evidence>
<dbReference type="AlphaFoldDB" id="A0A835E387"/>
<sequence>MQALLSSSSSSPGLDRLAEEVRASHAPRHRHDRWAQALARHVPEEARPRPQCPLPRVMGYRAPEESAFLRPAAHRRRLPRKATPSSTPIEAQTEKPASMSPHNMSHPSCTPPHDVTDSPLETNENGYESRRSKSESDDTSRELYTDEQRRRHASLGGNFHDVTLALTPFVSLSRSPTRMMRSNPPSMAAESSTTLHLTPAHAPSIPDSFILPASHLRPSTTASSAAISLPVIDMSLPRDDLRAAILDAGKEHGFFQVTNHGVPDHVLRDMDAVCRAFFAMPAADKAEFYSTDKSKPNRLFSGTNYETFGERYWRDCLRLVFPLPSGDTTGWPHKPHNLREIIGNYTSLVRGLAMEILRLLAEGLGLRPDYFAGDISGGRVSLDINSYPPCPDPTKTLGLPPHCDRDLITVLLPGDVPGLEVAYNGDWIRVQPVPNSFVVNFGLQLEVVTNGVLKSVEHRAVTNSAVPRMSVATFIVPEDECVVGPDERFVSEENPARYRTMSVGEFKRMHNVVNLGSSLNQITNVKKSSQQEVHHKEESV</sequence>
<feature type="region of interest" description="Disordered" evidence="5">
    <location>
        <begin position="1"/>
        <end position="155"/>
    </location>
</feature>
<reference evidence="7" key="1">
    <citation type="submission" date="2020-07" db="EMBL/GenBank/DDBJ databases">
        <title>Genome sequence and genetic diversity analysis of an under-domesticated orphan crop, white fonio (Digitaria exilis).</title>
        <authorList>
            <person name="Bennetzen J.L."/>
            <person name="Chen S."/>
            <person name="Ma X."/>
            <person name="Wang X."/>
            <person name="Yssel A.E.J."/>
            <person name="Chaluvadi S.R."/>
            <person name="Johnson M."/>
            <person name="Gangashetty P."/>
            <person name="Hamidou F."/>
            <person name="Sanogo M.D."/>
            <person name="Zwaenepoel A."/>
            <person name="Wallace J."/>
            <person name="Van De Peer Y."/>
            <person name="Van Deynze A."/>
        </authorList>
    </citation>
    <scope>NUCLEOTIDE SEQUENCE</scope>
    <source>
        <tissue evidence="7">Leaves</tissue>
    </source>
</reference>
<proteinExistence type="inferred from homology"/>
<dbReference type="InterPro" id="IPR005123">
    <property type="entry name" value="Oxoglu/Fe-dep_dioxygenase_dom"/>
</dbReference>
<dbReference type="Pfam" id="PF14226">
    <property type="entry name" value="DIOX_N"/>
    <property type="match status" value="1"/>
</dbReference>
<dbReference type="Pfam" id="PF03171">
    <property type="entry name" value="2OG-FeII_Oxy"/>
    <property type="match status" value="1"/>
</dbReference>
<evidence type="ECO:0000313" key="7">
    <source>
        <dbReference type="EMBL" id="KAF8658361.1"/>
    </source>
</evidence>
<protein>
    <recommendedName>
        <fullName evidence="6">Fe2OG dioxygenase domain-containing protein</fullName>
    </recommendedName>
</protein>
<accession>A0A835E387</accession>
<evidence type="ECO:0000256" key="2">
    <source>
        <dbReference type="ARBA" id="ARBA00022723"/>
    </source>
</evidence>
<comment type="similarity">
    <text evidence="1">Belongs to the iron/ascorbate-dependent oxidoreductase family.</text>
</comment>